<comment type="caution">
    <text evidence="2">The sequence shown here is derived from an EMBL/GenBank/DDBJ whole genome shotgun (WGS) entry which is preliminary data.</text>
</comment>
<protein>
    <submittedName>
        <fullName evidence="2">Peptidase S41</fullName>
    </submittedName>
</protein>
<dbReference type="SUPFAM" id="SSF50156">
    <property type="entry name" value="PDZ domain-like"/>
    <property type="match status" value="1"/>
</dbReference>
<accession>A0A365Z119</accession>
<dbReference type="OrthoDB" id="9812068at2"/>
<name>A0A365Z119_9PROT</name>
<evidence type="ECO:0000259" key="1">
    <source>
        <dbReference type="SMART" id="SM00245"/>
    </source>
</evidence>
<dbReference type="PANTHER" id="PTHR32060:SF30">
    <property type="entry name" value="CARBOXY-TERMINAL PROCESSING PROTEASE CTPA"/>
    <property type="match status" value="1"/>
</dbReference>
<dbReference type="GO" id="GO:0004175">
    <property type="term" value="F:endopeptidase activity"/>
    <property type="evidence" value="ECO:0007669"/>
    <property type="project" value="TreeGrafter"/>
</dbReference>
<dbReference type="Gene3D" id="2.30.42.10">
    <property type="match status" value="1"/>
</dbReference>
<organism evidence="2 3">
    <name type="scientific">Novacetimonas cocois</name>
    <dbReference type="NCBI Taxonomy" id="1747507"/>
    <lineage>
        <taxon>Bacteria</taxon>
        <taxon>Pseudomonadati</taxon>
        <taxon>Pseudomonadota</taxon>
        <taxon>Alphaproteobacteria</taxon>
        <taxon>Acetobacterales</taxon>
        <taxon>Acetobacteraceae</taxon>
        <taxon>Novacetimonas</taxon>
    </lineage>
</organism>
<sequence length="464" mass="50451">MACGDCGTGFVAGEKPGFPIPAPAPVGQNHNERHDDGHAIFPLSVARGVTQRPPDEGRGPQRRTFLHAGLCAAATCLAGRTVRAAEPPHDVTFVEDFDELWSTLAQRYCFFSDKQTDWNRVRALYRPMAVRATSTDAFADIVRRVLAELYDAHTHLSQPSDGMPRWPLYDLMANRQADRIRIEAVAEDSAASAAGLRAGDVIAAIDGRPAGQVMRDLMPRCLRGPDRNADTYVANVAVAGRVGQGRTLLLERQGEAPRPVSLPVRKTAAKPDVEWRRLAGNIGYIAIRGFGDEKVVRDFDDALMALRDTGGLVIDVRYDGGGDTAIARPIMGRFIDTPKPYAMMRRRDGSHLGPSWTETVEPAGPFTYSRPVVVLTNHWSASMAEGFPMGMRDIGRAIVVGTPMMGLGAAVFPICLDRTGIQAQYSAEPVYDTAGRPRWKMQPDICVPEGGDILNAGLRALHAS</sequence>
<evidence type="ECO:0000313" key="3">
    <source>
        <dbReference type="Proteomes" id="UP000252680"/>
    </source>
</evidence>
<reference evidence="2 3" key="1">
    <citation type="submission" date="2018-05" db="EMBL/GenBank/DDBJ databases">
        <title>Komagataeibacter cocois sp. nov., for a novel cellulose- producing strain isolated from coconut milk.</title>
        <authorList>
            <person name="Liu L."/>
            <person name="Wang Y."/>
            <person name="Liu S."/>
            <person name="Bi J."/>
            <person name="Chen H."/>
            <person name="Deng J."/>
            <person name="Zhang C."/>
            <person name="Hu Q."/>
            <person name="Li C."/>
        </authorList>
    </citation>
    <scope>NUCLEOTIDE SEQUENCE [LARGE SCALE GENOMIC DNA]</scope>
    <source>
        <strain evidence="2 3">WE7</strain>
    </source>
</reference>
<dbReference type="InterPro" id="IPR029045">
    <property type="entry name" value="ClpP/crotonase-like_dom_sf"/>
</dbReference>
<dbReference type="Pfam" id="PF14684">
    <property type="entry name" value="Tricorn_C1"/>
    <property type="match status" value="1"/>
</dbReference>
<dbReference type="InterPro" id="IPR005151">
    <property type="entry name" value="Tail-specific_protease"/>
</dbReference>
<dbReference type="SMART" id="SM00245">
    <property type="entry name" value="TSPc"/>
    <property type="match status" value="1"/>
</dbReference>
<dbReference type="GO" id="GO:0007165">
    <property type="term" value="P:signal transduction"/>
    <property type="evidence" value="ECO:0007669"/>
    <property type="project" value="TreeGrafter"/>
</dbReference>
<dbReference type="SUPFAM" id="SSF52096">
    <property type="entry name" value="ClpP/crotonase"/>
    <property type="match status" value="1"/>
</dbReference>
<evidence type="ECO:0000313" key="2">
    <source>
        <dbReference type="EMBL" id="RBM08656.1"/>
    </source>
</evidence>
<dbReference type="Proteomes" id="UP000252680">
    <property type="component" value="Unassembled WGS sequence"/>
</dbReference>
<dbReference type="InterPro" id="IPR028204">
    <property type="entry name" value="Tricorn_C1"/>
</dbReference>
<proteinExistence type="predicted"/>
<feature type="domain" description="Tail specific protease" evidence="1">
    <location>
        <begin position="243"/>
        <end position="448"/>
    </location>
</feature>
<dbReference type="Pfam" id="PF03572">
    <property type="entry name" value="Peptidase_S41"/>
    <property type="match status" value="1"/>
</dbReference>
<dbReference type="InterPro" id="IPR036034">
    <property type="entry name" value="PDZ_sf"/>
</dbReference>
<gene>
    <name evidence="2" type="ORF">NJLHNGOC_04520</name>
</gene>
<dbReference type="GO" id="GO:0030288">
    <property type="term" value="C:outer membrane-bounded periplasmic space"/>
    <property type="evidence" value="ECO:0007669"/>
    <property type="project" value="TreeGrafter"/>
</dbReference>
<dbReference type="GO" id="GO:0008236">
    <property type="term" value="F:serine-type peptidase activity"/>
    <property type="evidence" value="ECO:0007669"/>
    <property type="project" value="InterPro"/>
</dbReference>
<dbReference type="Gene3D" id="3.30.750.44">
    <property type="match status" value="1"/>
</dbReference>
<dbReference type="PANTHER" id="PTHR32060">
    <property type="entry name" value="TAIL-SPECIFIC PROTEASE"/>
    <property type="match status" value="1"/>
</dbReference>
<dbReference type="EMBL" id="QEXL01000004">
    <property type="protein sequence ID" value="RBM08656.1"/>
    <property type="molecule type" value="Genomic_DNA"/>
</dbReference>
<keyword evidence="3" id="KW-1185">Reference proteome</keyword>
<dbReference type="AlphaFoldDB" id="A0A365Z119"/>
<dbReference type="Gene3D" id="3.90.226.10">
    <property type="entry name" value="2-enoyl-CoA Hydratase, Chain A, domain 1"/>
    <property type="match status" value="1"/>
</dbReference>
<dbReference type="CDD" id="cd07563">
    <property type="entry name" value="Peptidase_S41_IRBP"/>
    <property type="match status" value="1"/>
</dbReference>
<dbReference type="GO" id="GO:0006508">
    <property type="term" value="P:proteolysis"/>
    <property type="evidence" value="ECO:0007669"/>
    <property type="project" value="InterPro"/>
</dbReference>